<dbReference type="Proteomes" id="UP001597260">
    <property type="component" value="Unassembled WGS sequence"/>
</dbReference>
<keyword evidence="3" id="KW-1185">Reference proteome</keyword>
<name>A0ABW3YJH3_9ACTN</name>
<sequence length="198" mass="20120">MKLMVRSPRTVLAALATGLAGLLAGGLLAIAPSANAEDSGSVQAVAVQARYNPIGATATGPSGPASAKFTAGPHCCPSNALVLTPKQVIGEADLQWLDLGLNWDNAGITSVDVCYAISTSVVGTTYISQTRVSEMTTPNSAVVRLDDGTNRTTPTANCYTVPASFTPSGALSLSLKVVFGNVNDRITIGMVKVGGVSP</sequence>
<dbReference type="PROSITE" id="PS51318">
    <property type="entry name" value="TAT"/>
    <property type="match status" value="1"/>
</dbReference>
<dbReference type="RefSeq" id="WP_377574917.1">
    <property type="nucleotide sequence ID" value="NZ_JBHTMP010000047.1"/>
</dbReference>
<evidence type="ECO:0008006" key="4">
    <source>
        <dbReference type="Google" id="ProtNLM"/>
    </source>
</evidence>
<evidence type="ECO:0000256" key="1">
    <source>
        <dbReference type="SAM" id="SignalP"/>
    </source>
</evidence>
<evidence type="ECO:0000313" key="2">
    <source>
        <dbReference type="EMBL" id="MFD1324379.1"/>
    </source>
</evidence>
<accession>A0ABW3YJH3</accession>
<dbReference type="EMBL" id="JBHTMP010000047">
    <property type="protein sequence ID" value="MFD1324379.1"/>
    <property type="molecule type" value="Genomic_DNA"/>
</dbReference>
<feature type="signal peptide" evidence="1">
    <location>
        <begin position="1"/>
        <end position="36"/>
    </location>
</feature>
<evidence type="ECO:0000313" key="3">
    <source>
        <dbReference type="Proteomes" id="UP001597260"/>
    </source>
</evidence>
<reference evidence="3" key="1">
    <citation type="journal article" date="2019" name="Int. J. Syst. Evol. Microbiol.">
        <title>The Global Catalogue of Microorganisms (GCM) 10K type strain sequencing project: providing services to taxonomists for standard genome sequencing and annotation.</title>
        <authorList>
            <consortium name="The Broad Institute Genomics Platform"/>
            <consortium name="The Broad Institute Genome Sequencing Center for Infectious Disease"/>
            <person name="Wu L."/>
            <person name="Ma J."/>
        </authorList>
    </citation>
    <scope>NUCLEOTIDE SEQUENCE [LARGE SCALE GENOMIC DNA]</scope>
    <source>
        <strain evidence="3">JCM 31037</strain>
    </source>
</reference>
<comment type="caution">
    <text evidence="2">The sequence shown here is derived from an EMBL/GenBank/DDBJ whole genome shotgun (WGS) entry which is preliminary data.</text>
</comment>
<proteinExistence type="predicted"/>
<protein>
    <recommendedName>
        <fullName evidence="4">Secreted protein</fullName>
    </recommendedName>
</protein>
<organism evidence="2 3">
    <name type="scientific">Micromonospora sonneratiae</name>
    <dbReference type="NCBI Taxonomy" id="1184706"/>
    <lineage>
        <taxon>Bacteria</taxon>
        <taxon>Bacillati</taxon>
        <taxon>Actinomycetota</taxon>
        <taxon>Actinomycetes</taxon>
        <taxon>Micromonosporales</taxon>
        <taxon>Micromonosporaceae</taxon>
        <taxon>Micromonospora</taxon>
    </lineage>
</organism>
<feature type="chain" id="PRO_5046715184" description="Secreted protein" evidence="1">
    <location>
        <begin position="37"/>
        <end position="198"/>
    </location>
</feature>
<gene>
    <name evidence="2" type="ORF">ACFQ4H_25150</name>
</gene>
<dbReference type="InterPro" id="IPR006311">
    <property type="entry name" value="TAT_signal"/>
</dbReference>
<keyword evidence="1" id="KW-0732">Signal</keyword>